<evidence type="ECO:0000313" key="2">
    <source>
        <dbReference type="Proteomes" id="UP000824007"/>
    </source>
</evidence>
<dbReference type="AlphaFoldDB" id="A0A9D1YQB4"/>
<reference evidence="1" key="2">
    <citation type="submission" date="2021-04" db="EMBL/GenBank/DDBJ databases">
        <authorList>
            <person name="Gilroy R."/>
        </authorList>
    </citation>
    <scope>NUCLEOTIDE SEQUENCE</scope>
    <source>
        <strain evidence="1">ChiSxjej3B15-24422</strain>
    </source>
</reference>
<evidence type="ECO:0000313" key="1">
    <source>
        <dbReference type="EMBL" id="HIY60291.1"/>
    </source>
</evidence>
<sequence>MTLYQQEMLRKLGRLDCAGRYDEEKGLLVISSGGTGLCCQDKKGYLSWESEKIRTEEEKAVLSQIGEQAKLIRAYVGQYENSPSMGIPEVEGYRRMAECGDTVMAGMYSEQHGFMFTTWTQNGDRSRVTNGDYSPNYEYVKEAFAIRAGLVDRCRLFTPEEAASLYRCVDFTRNNCMTLTWEQEQELNALTEKLQFGYPQLEEAPPSFEQGDNLQLNM</sequence>
<protein>
    <submittedName>
        <fullName evidence="1">Uncharacterized protein</fullName>
    </submittedName>
</protein>
<organism evidence="1 2">
    <name type="scientific">Candidatus Eisenbergiella pullistercoris</name>
    <dbReference type="NCBI Taxonomy" id="2838555"/>
    <lineage>
        <taxon>Bacteria</taxon>
        <taxon>Bacillati</taxon>
        <taxon>Bacillota</taxon>
        <taxon>Clostridia</taxon>
        <taxon>Lachnospirales</taxon>
        <taxon>Lachnospiraceae</taxon>
        <taxon>Eisenbergiella</taxon>
    </lineage>
</organism>
<name>A0A9D1YQB4_9FIRM</name>
<reference evidence="1" key="1">
    <citation type="journal article" date="2021" name="PeerJ">
        <title>Extensive microbial diversity within the chicken gut microbiome revealed by metagenomics and culture.</title>
        <authorList>
            <person name="Gilroy R."/>
            <person name="Ravi A."/>
            <person name="Getino M."/>
            <person name="Pursley I."/>
            <person name="Horton D.L."/>
            <person name="Alikhan N.F."/>
            <person name="Baker D."/>
            <person name="Gharbi K."/>
            <person name="Hall N."/>
            <person name="Watson M."/>
            <person name="Adriaenssens E.M."/>
            <person name="Foster-Nyarko E."/>
            <person name="Jarju S."/>
            <person name="Secka A."/>
            <person name="Antonio M."/>
            <person name="Oren A."/>
            <person name="Chaudhuri R.R."/>
            <person name="La Ragione R."/>
            <person name="Hildebrand F."/>
            <person name="Pallen M.J."/>
        </authorList>
    </citation>
    <scope>NUCLEOTIDE SEQUENCE</scope>
    <source>
        <strain evidence="1">ChiSxjej3B15-24422</strain>
    </source>
</reference>
<gene>
    <name evidence="1" type="ORF">H9831_06400</name>
</gene>
<dbReference type="Proteomes" id="UP000824007">
    <property type="component" value="Unassembled WGS sequence"/>
</dbReference>
<dbReference type="EMBL" id="DXDD01000082">
    <property type="protein sequence ID" value="HIY60291.1"/>
    <property type="molecule type" value="Genomic_DNA"/>
</dbReference>
<accession>A0A9D1YQB4</accession>
<proteinExistence type="predicted"/>
<comment type="caution">
    <text evidence="1">The sequence shown here is derived from an EMBL/GenBank/DDBJ whole genome shotgun (WGS) entry which is preliminary data.</text>
</comment>